<organism evidence="2 3">
    <name type="scientific">Tetradesmus obliquus</name>
    <name type="common">Green alga</name>
    <name type="synonym">Acutodesmus obliquus</name>
    <dbReference type="NCBI Taxonomy" id="3088"/>
    <lineage>
        <taxon>Eukaryota</taxon>
        <taxon>Viridiplantae</taxon>
        <taxon>Chlorophyta</taxon>
        <taxon>core chlorophytes</taxon>
        <taxon>Chlorophyceae</taxon>
        <taxon>CS clade</taxon>
        <taxon>Sphaeropleales</taxon>
        <taxon>Scenedesmaceae</taxon>
        <taxon>Tetradesmus</taxon>
    </lineage>
</organism>
<feature type="region of interest" description="Disordered" evidence="1">
    <location>
        <begin position="439"/>
        <end position="463"/>
    </location>
</feature>
<sequence length="463" mass="49200">MQAAEATLKAIQKQTGLKELSLRDVPMDSFQVYIGRQHHLAIEVAGQQYELVLNNEPGQDATAGPGAAAAARPAAVPRQKALPMPELSSSALAEFDPYQWQRQHIELPEITLAGPVELVFSRRTDLSLFLPHSTDVPAGRRLLLGPGAALTLRQLRGISLRKPLALPALPKSYLAEVYAHVKLGEPEPGFENAPGMLFLAGELYRAATNASFGIGDAGGRTKQLLSFEIEPAGRSVTILAARPPGDSQQPRLRLKKQPDGTLEITLRDAEAAAAAAATAQAAALPGGLPPSALAPKAWAWPLPLLGLSDWVPYESLLRSILAAHPLTLQKGLNQGLALRLTKSSIQGVSLVHFDMELRAPAAVGEVFPPADGFLNMELIEGGKEALEVWEAVVEVKEKKQKDGSSGVAFVPLSVKRKHAYHSTLTLSPSAMALAVGRGNASQPLGTESVDLGLARSAAQRGEE</sequence>
<dbReference type="PANTHER" id="PTHR34454:SF2">
    <property type="entry name" value="PROTEIN TUNICAMYCIN INDUCED 1"/>
    <property type="match status" value="1"/>
</dbReference>
<reference evidence="2 3" key="1">
    <citation type="submission" date="2016-10" db="EMBL/GenBank/DDBJ databases">
        <authorList>
            <person name="Cai Z."/>
        </authorList>
    </citation>
    <scope>NUCLEOTIDE SEQUENCE [LARGE SCALE GENOMIC DNA]</scope>
</reference>
<keyword evidence="3" id="KW-1185">Reference proteome</keyword>
<accession>A0A383W9N4</accession>
<gene>
    <name evidence="2" type="ORF">BQ4739_LOCUS14632</name>
</gene>
<dbReference type="InterPro" id="IPR053283">
    <property type="entry name" value="TUNICAMYCIN_INDUCED_1"/>
</dbReference>
<dbReference type="Proteomes" id="UP000256970">
    <property type="component" value="Unassembled WGS sequence"/>
</dbReference>
<evidence type="ECO:0000256" key="1">
    <source>
        <dbReference type="SAM" id="MobiDB-lite"/>
    </source>
</evidence>
<evidence type="ECO:0000313" key="3">
    <source>
        <dbReference type="Proteomes" id="UP000256970"/>
    </source>
</evidence>
<name>A0A383W9N4_TETOB</name>
<dbReference type="PANTHER" id="PTHR34454">
    <property type="entry name" value="TUNICAMYCIN INDUCED PROTEIN"/>
    <property type="match status" value="1"/>
</dbReference>
<dbReference type="AlphaFoldDB" id="A0A383W9N4"/>
<dbReference type="EMBL" id="FNXT01001213">
    <property type="protein sequence ID" value="SZX74347.1"/>
    <property type="molecule type" value="Genomic_DNA"/>
</dbReference>
<protein>
    <submittedName>
        <fullName evidence="2">Uncharacterized protein</fullName>
    </submittedName>
</protein>
<proteinExistence type="predicted"/>
<evidence type="ECO:0000313" key="2">
    <source>
        <dbReference type="EMBL" id="SZX74347.1"/>
    </source>
</evidence>